<evidence type="ECO:0000256" key="1">
    <source>
        <dbReference type="SAM" id="Coils"/>
    </source>
</evidence>
<feature type="coiled-coil region" evidence="1">
    <location>
        <begin position="218"/>
        <end position="248"/>
    </location>
</feature>
<accession>A0A1Y1S5W2</accession>
<evidence type="ECO:0000256" key="2">
    <source>
        <dbReference type="SAM" id="MobiDB-lite"/>
    </source>
</evidence>
<dbReference type="Proteomes" id="UP000192639">
    <property type="component" value="Unassembled WGS sequence"/>
</dbReference>
<organism evidence="3 4">
    <name type="scientific">Enterospora canceri</name>
    <dbReference type="NCBI Taxonomy" id="1081671"/>
    <lineage>
        <taxon>Eukaryota</taxon>
        <taxon>Fungi</taxon>
        <taxon>Fungi incertae sedis</taxon>
        <taxon>Microsporidia</taxon>
        <taxon>Enterocytozoonidae</taxon>
        <taxon>Enterospora</taxon>
    </lineage>
</organism>
<feature type="compositionally biased region" description="Low complexity" evidence="2">
    <location>
        <begin position="138"/>
        <end position="151"/>
    </location>
</feature>
<comment type="caution">
    <text evidence="3">The sequence shown here is derived from an EMBL/GenBank/DDBJ whole genome shotgun (WGS) entry which is preliminary data.</text>
</comment>
<keyword evidence="4" id="KW-1185">Reference proteome</keyword>
<reference evidence="3 4" key="1">
    <citation type="journal article" date="2017" name="Environ. Microbiol.">
        <title>Decay of the glycolytic pathway and adaptation to intranuclear parasitism within Enterocytozoonidae microsporidia.</title>
        <authorList>
            <person name="Wiredu Boakye D."/>
            <person name="Jaroenlak P."/>
            <person name="Prachumwat A."/>
            <person name="Williams T.A."/>
            <person name="Bateman K.S."/>
            <person name="Itsathitphaisarn O."/>
            <person name="Sritunyalucksana K."/>
            <person name="Paszkiewicz K.H."/>
            <person name="Moore K.A."/>
            <person name="Stentiford G.D."/>
            <person name="Williams B.A."/>
        </authorList>
    </citation>
    <scope>NUCLEOTIDE SEQUENCE [LARGE SCALE GENOMIC DNA]</scope>
    <source>
        <strain evidence="3 4">GB1</strain>
    </source>
</reference>
<dbReference type="VEuPathDB" id="MicrosporidiaDB:ECANGB1_1507"/>
<dbReference type="AlphaFoldDB" id="A0A1Y1S5W2"/>
<evidence type="ECO:0000313" key="4">
    <source>
        <dbReference type="Proteomes" id="UP000192639"/>
    </source>
</evidence>
<evidence type="ECO:0000313" key="3">
    <source>
        <dbReference type="EMBL" id="ORD93819.1"/>
    </source>
</evidence>
<gene>
    <name evidence="3" type="ORF">ECANGB1_1507</name>
</gene>
<sequence length="395" mass="45739">MILFISRLYAQITLIDDLGLNQQQLSSMEKVMKEKLHDNVKILPKPSSLPMATQGNPNTTPPTPSSSILPMIKLPERPPGQESKFMPTPENSNFKSNEQGSVFHFNKPRNSSRKPATKHKPDEKKKNKKKPKKKEESSSNSSSSEMKPPSWKTKKLGSNPKFQVPSKNAKRNVINQAREKANFLKDIFAKEHNEKARDAEVARANYLNVKLHESLFQNKELSGDLRRLKKAERDLEQKSTKYHTIMENVDMIISKLNNEKDMVDQNGEGNGDTINDIRSKIRMTQNEIADLYKKLNRQKDALQNYFDQVEMLTKRTSGYSERELEIENKKEANMKKYQEFEKMANRTEKNLAAIRNKIRELEEDLKKEKNRQTQLEIQKSAPEDDKHLPLFLNAF</sequence>
<keyword evidence="1" id="KW-0175">Coiled coil</keyword>
<feature type="region of interest" description="Disordered" evidence="2">
    <location>
        <begin position="44"/>
        <end position="174"/>
    </location>
</feature>
<dbReference type="OrthoDB" id="10607324at2759"/>
<feature type="coiled-coil region" evidence="1">
    <location>
        <begin position="274"/>
        <end position="378"/>
    </location>
</feature>
<proteinExistence type="predicted"/>
<feature type="compositionally biased region" description="Polar residues" evidence="2">
    <location>
        <begin position="89"/>
        <end position="100"/>
    </location>
</feature>
<protein>
    <submittedName>
        <fullName evidence="3">Uncharacterized protein</fullName>
    </submittedName>
</protein>
<dbReference type="EMBL" id="LWDP01000045">
    <property type="protein sequence ID" value="ORD93819.1"/>
    <property type="molecule type" value="Genomic_DNA"/>
</dbReference>
<name>A0A1Y1S5W2_9MICR</name>
<feature type="compositionally biased region" description="Basic residues" evidence="2">
    <location>
        <begin position="106"/>
        <end position="118"/>
    </location>
</feature>